<protein>
    <submittedName>
        <fullName evidence="1">Uncharacterized protein</fullName>
    </submittedName>
</protein>
<evidence type="ECO:0000313" key="2">
    <source>
        <dbReference type="Proteomes" id="UP001163324"/>
    </source>
</evidence>
<proteinExistence type="predicted"/>
<dbReference type="EMBL" id="CM047945">
    <property type="protein sequence ID" value="KAI9898201.1"/>
    <property type="molecule type" value="Genomic_DNA"/>
</dbReference>
<dbReference type="Proteomes" id="UP001163324">
    <property type="component" value="Chromosome 6"/>
</dbReference>
<evidence type="ECO:0000313" key="1">
    <source>
        <dbReference type="EMBL" id="KAI9898201.1"/>
    </source>
</evidence>
<organism evidence="1 2">
    <name type="scientific">Trichothecium roseum</name>
    <dbReference type="NCBI Taxonomy" id="47278"/>
    <lineage>
        <taxon>Eukaryota</taxon>
        <taxon>Fungi</taxon>
        <taxon>Dikarya</taxon>
        <taxon>Ascomycota</taxon>
        <taxon>Pezizomycotina</taxon>
        <taxon>Sordariomycetes</taxon>
        <taxon>Hypocreomycetidae</taxon>
        <taxon>Hypocreales</taxon>
        <taxon>Hypocreales incertae sedis</taxon>
        <taxon>Trichothecium</taxon>
    </lineage>
</organism>
<reference evidence="1" key="1">
    <citation type="submission" date="2022-10" db="EMBL/GenBank/DDBJ databases">
        <title>Complete Genome of Trichothecium roseum strain YXFP-22015, a Plant Pathogen Isolated from Citrus.</title>
        <authorList>
            <person name="Wang Y."/>
            <person name="Zhu L."/>
        </authorList>
    </citation>
    <scope>NUCLEOTIDE SEQUENCE</scope>
    <source>
        <strain evidence="1">YXFP-22015</strain>
    </source>
</reference>
<accession>A0ACC0UWW6</accession>
<comment type="caution">
    <text evidence="1">The sequence shown here is derived from an EMBL/GenBank/DDBJ whole genome shotgun (WGS) entry which is preliminary data.</text>
</comment>
<name>A0ACC0UWW6_9HYPO</name>
<keyword evidence="2" id="KW-1185">Reference proteome</keyword>
<sequence length="1044" mass="112318">MSFHQDSRAQSQRSPYNTLDSGFIGGVALTKYRQDLAAQAQNHQGQGAVQGQAQGQGQNGDNLHPVTSNSQRSSGSRQRPVPAPINTNLQSRPPPQQLPSQTKSQSSFSTPTDLQNATSNSLGRRPAGMRLTSEPPMMPPVSSVQEPHKGKKGLPFLKNPMTTLLMRRKNSQNPSDPIPAPSTSRPPEPTPDPSIRGTRVHDFSAPRRKNPPPTRSPIPPATFSQADSPLDHREFSGTSSNNEGVLQDASPATPNHTPEVTQASEPSKSIKSFSSGDATPRRGASTTSSVYSQPSRVPSQAQNSLSNDVLQTAPSTRTVQSRKVSIASGGSITGRISSIPKHMKSTSSRFSFDMVGGPAEQELIMEERHRQREAEKKINEPMNRRDSRYDEFDEDSFDYDAMMDDDGLEERIPGVNADWDEEDAFLVGEDDLDPDNDQENFAGFVFERSGGPPSLTSPEASQLTPRDDNAGNNDLATPSASPALLASPMLPSTQQQTSPSLSPSGLGIQNQMLGVQDPVHQHSMTAQQQTKDDMYFDDGIMGYEDEFADELAFDPEGEPFDESIFDNDDTDQYGRPIAGAFAEAQSQRRATKEEEVRRESDLTSGLSPQSEVTQSTAHTSVSVQDHEDSVAKDSPQDLESAPNSLAADGNIMEAYQAALAAAAHEAAASGKFNRGSSPSGGTRPQAKENESDFIEGLPMDEGNFGYENMDDFELDDDAIIAEANASALANDSDGWYGQEFGFYAAPVSQQTVASKDGVDYEYSNGGVFGPKGMNGVDRTKSGRIVCREPNLTPITERSEYSNRNSIISLAKGHMSWNTPLQSPGLAQLAMMADRGDDMSLSALMRLRNRAWGDSQASLASSKEGSPKSEWGDMSPYPWTASSNGPHNGQLGHARNSSLMSAMSQDSGWNGSISASPTMTANLSTSAAAGADHLAVLSRGNTAASAPPTMSQSERNRASDLSGSENNDNILSAVSSTSQGQSSQSTTSPTVARRPGHKHKSSAESISYTKEEESGETRWVVERRRIAESGQIESVEREIVEGGRI</sequence>
<gene>
    <name evidence="1" type="ORF">N3K66_006561</name>
</gene>